<protein>
    <submittedName>
        <fullName evidence="1">Uncharacterized protein</fullName>
    </submittedName>
</protein>
<gene>
    <name evidence="1" type="ORF">DP107_04810</name>
</gene>
<dbReference type="EMBL" id="QMDX01000002">
    <property type="protein sequence ID" value="TSD15178.1"/>
    <property type="molecule type" value="Genomic_DNA"/>
</dbReference>
<dbReference type="AlphaFoldDB" id="A0A554NCT4"/>
<dbReference type="Pfam" id="PF24001">
    <property type="entry name" value="DUF7317"/>
    <property type="match status" value="1"/>
</dbReference>
<dbReference type="InterPro" id="IPR055741">
    <property type="entry name" value="DUF7317"/>
</dbReference>
<evidence type="ECO:0000313" key="1">
    <source>
        <dbReference type="EMBL" id="TSD15178.1"/>
    </source>
</evidence>
<name>A0A554NCT4_9EURY</name>
<organism evidence="1 2">
    <name type="scientific">Haloglomus irregulare</name>
    <dbReference type="NCBI Taxonomy" id="2234134"/>
    <lineage>
        <taxon>Archaea</taxon>
        <taxon>Methanobacteriati</taxon>
        <taxon>Methanobacteriota</taxon>
        <taxon>Stenosarchaea group</taxon>
        <taxon>Halobacteria</taxon>
        <taxon>Halobacteriales</taxon>
        <taxon>Natronomonadaceae</taxon>
        <taxon>Haloglomus</taxon>
    </lineage>
</organism>
<dbReference type="InParanoid" id="A0A554NCT4"/>
<sequence>MRTHALRTAMTLYESGTVGIDAAARSAGVTTERMRHRLRSSGITVREGGAGQPTAPVGR</sequence>
<comment type="caution">
    <text evidence="1">The sequence shown here is derived from an EMBL/GenBank/DDBJ whole genome shotgun (WGS) entry which is preliminary data.</text>
</comment>
<dbReference type="OrthoDB" id="225412at2157"/>
<proteinExistence type="predicted"/>
<evidence type="ECO:0000313" key="2">
    <source>
        <dbReference type="Proteomes" id="UP000319894"/>
    </source>
</evidence>
<dbReference type="Proteomes" id="UP000319894">
    <property type="component" value="Unassembled WGS sequence"/>
</dbReference>
<reference evidence="1 2" key="1">
    <citation type="submission" date="2018-06" db="EMBL/GenBank/DDBJ databases">
        <title>Natronomonas sp. F16-60 a new haloarchaeon isolated from a solar saltern of Isla Cristina, Huelva, Spain.</title>
        <authorList>
            <person name="Duran-Viseras A."/>
            <person name="Sanchez-Porro C."/>
            <person name="Ventosa A."/>
        </authorList>
    </citation>
    <scope>NUCLEOTIDE SEQUENCE [LARGE SCALE GENOMIC DNA]</scope>
    <source>
        <strain evidence="1 2">F16-60</strain>
    </source>
</reference>
<keyword evidence="2" id="KW-1185">Reference proteome</keyword>
<accession>A0A554NCT4</accession>
<dbReference type="RefSeq" id="WP_144261017.1">
    <property type="nucleotide sequence ID" value="NZ_QMDX01000002.1"/>
</dbReference>